<feature type="transmembrane region" description="Helical" evidence="6">
    <location>
        <begin position="62"/>
        <end position="84"/>
    </location>
</feature>
<comment type="caution">
    <text evidence="7">The sequence shown here is derived from an EMBL/GenBank/DDBJ whole genome shotgun (WGS) entry which is preliminary data.</text>
</comment>
<name>A0A919RVZ7_9CLOT</name>
<dbReference type="GO" id="GO:0015499">
    <property type="term" value="F:formate transmembrane transporter activity"/>
    <property type="evidence" value="ECO:0007669"/>
    <property type="project" value="TreeGrafter"/>
</dbReference>
<dbReference type="PANTHER" id="PTHR30520">
    <property type="entry name" value="FORMATE TRANSPORTER-RELATED"/>
    <property type="match status" value="1"/>
</dbReference>
<dbReference type="InterPro" id="IPR023271">
    <property type="entry name" value="Aquaporin-like"/>
</dbReference>
<dbReference type="InterPro" id="IPR000292">
    <property type="entry name" value="For/NO2_transpt"/>
</dbReference>
<keyword evidence="2 6" id="KW-0812">Transmembrane</keyword>
<dbReference type="Pfam" id="PF01226">
    <property type="entry name" value="Form_Nir_trans"/>
    <property type="match status" value="1"/>
</dbReference>
<protein>
    <submittedName>
        <fullName evidence="7">Transporter</fullName>
    </submittedName>
</protein>
<sequence>MFGEEINKVASTAQMKTNLLKKSKLRYLLASVLAGLYVGFGIMLIFTIGGLLSSTNSPSTRIVMGAAFGVALSLVVFAGSELFTGNNFIMTIGVLKKTVSWKDAVLIWVFSFIGNLIGSVFGAWLYYSTGLAIGPVGKFMGSISAVKMSAPAHELFARAVLCNILVCLATWCTFRMKEEVGKLIMIFWCLFVFITAGFEHSVANMTLLAIGMLIPHPSAVTLGGYVYNIGIVTLGNLIGGAVLLALPYFLISKEK</sequence>
<organism evidence="7 8">
    <name type="scientific">Clostridium polyendosporum</name>
    <dbReference type="NCBI Taxonomy" id="69208"/>
    <lineage>
        <taxon>Bacteria</taxon>
        <taxon>Bacillati</taxon>
        <taxon>Bacillota</taxon>
        <taxon>Clostridia</taxon>
        <taxon>Eubacteriales</taxon>
        <taxon>Clostridiaceae</taxon>
        <taxon>Clostridium</taxon>
    </lineage>
</organism>
<feature type="transmembrane region" description="Helical" evidence="6">
    <location>
        <begin position="105"/>
        <end position="127"/>
    </location>
</feature>
<reference evidence="7" key="1">
    <citation type="submission" date="2021-03" db="EMBL/GenBank/DDBJ databases">
        <title>Taxonomic study of Clostridium polyendosporum from meadow-gley soil under rice.</title>
        <authorList>
            <person name="Kobayashi H."/>
            <person name="Tanizawa Y."/>
            <person name="Yagura M."/>
        </authorList>
    </citation>
    <scope>NUCLEOTIDE SEQUENCE</scope>
    <source>
        <strain evidence="7">JCM 30710</strain>
    </source>
</reference>
<evidence type="ECO:0000256" key="1">
    <source>
        <dbReference type="ARBA" id="ARBA00004141"/>
    </source>
</evidence>
<dbReference type="InterPro" id="IPR024002">
    <property type="entry name" value="For/NO2_transpt_CS"/>
</dbReference>
<feature type="transmembrane region" description="Helical" evidence="6">
    <location>
        <begin position="226"/>
        <end position="251"/>
    </location>
</feature>
<dbReference type="RefSeq" id="WP_212902264.1">
    <property type="nucleotide sequence ID" value="NZ_BOPZ01000001.1"/>
</dbReference>
<comment type="similarity">
    <text evidence="5">Belongs to the FNT transporter (TC 1.A.16) family.</text>
</comment>
<dbReference type="PROSITE" id="PS01006">
    <property type="entry name" value="FORMATE_NITRITE_TP_2"/>
    <property type="match status" value="1"/>
</dbReference>
<proteinExistence type="inferred from homology"/>
<dbReference type="EMBL" id="BOPZ01000001">
    <property type="protein sequence ID" value="GIM27507.1"/>
    <property type="molecule type" value="Genomic_DNA"/>
</dbReference>
<accession>A0A919RVZ7</accession>
<dbReference type="Gene3D" id="1.20.1080.10">
    <property type="entry name" value="Glycerol uptake facilitator protein"/>
    <property type="match status" value="1"/>
</dbReference>
<evidence type="ECO:0000313" key="8">
    <source>
        <dbReference type="Proteomes" id="UP000679179"/>
    </source>
</evidence>
<evidence type="ECO:0000256" key="6">
    <source>
        <dbReference type="SAM" id="Phobius"/>
    </source>
</evidence>
<evidence type="ECO:0000256" key="5">
    <source>
        <dbReference type="ARBA" id="ARBA00049660"/>
    </source>
</evidence>
<gene>
    <name evidence="7" type="primary">nirC_1</name>
    <name evidence="7" type="ORF">CPJCM30710_01730</name>
</gene>
<evidence type="ECO:0000256" key="2">
    <source>
        <dbReference type="ARBA" id="ARBA00022692"/>
    </source>
</evidence>
<dbReference type="AlphaFoldDB" id="A0A919RVZ7"/>
<keyword evidence="4 6" id="KW-0472">Membrane</keyword>
<evidence type="ECO:0000256" key="3">
    <source>
        <dbReference type="ARBA" id="ARBA00022989"/>
    </source>
</evidence>
<comment type="subcellular location">
    <subcellularLocation>
        <location evidence="1">Membrane</location>
        <topology evidence="1">Multi-pass membrane protein</topology>
    </subcellularLocation>
</comment>
<feature type="transmembrane region" description="Helical" evidence="6">
    <location>
        <begin position="25"/>
        <end position="50"/>
    </location>
</feature>
<feature type="transmembrane region" description="Helical" evidence="6">
    <location>
        <begin position="186"/>
        <end position="214"/>
    </location>
</feature>
<keyword evidence="8" id="KW-1185">Reference proteome</keyword>
<dbReference type="PANTHER" id="PTHR30520:SF8">
    <property type="entry name" value="NITRITE TRANSPORTER NIRC"/>
    <property type="match status" value="1"/>
</dbReference>
<keyword evidence="3 6" id="KW-1133">Transmembrane helix</keyword>
<dbReference type="GO" id="GO:0005886">
    <property type="term" value="C:plasma membrane"/>
    <property type="evidence" value="ECO:0007669"/>
    <property type="project" value="TreeGrafter"/>
</dbReference>
<evidence type="ECO:0000256" key="4">
    <source>
        <dbReference type="ARBA" id="ARBA00023136"/>
    </source>
</evidence>
<evidence type="ECO:0000313" key="7">
    <source>
        <dbReference type="EMBL" id="GIM27507.1"/>
    </source>
</evidence>
<dbReference type="Proteomes" id="UP000679179">
    <property type="component" value="Unassembled WGS sequence"/>
</dbReference>
<feature type="transmembrane region" description="Helical" evidence="6">
    <location>
        <begin position="155"/>
        <end position="174"/>
    </location>
</feature>